<feature type="transmembrane region" description="Helical" evidence="1">
    <location>
        <begin position="213"/>
        <end position="230"/>
    </location>
</feature>
<organism evidence="2 3">
    <name type="scientific">Enterococcus phoeniculicola ATCC BAA-412</name>
    <dbReference type="NCBI Taxonomy" id="1158610"/>
    <lineage>
        <taxon>Bacteria</taxon>
        <taxon>Bacillati</taxon>
        <taxon>Bacillota</taxon>
        <taxon>Bacilli</taxon>
        <taxon>Lactobacillales</taxon>
        <taxon>Enterococcaceae</taxon>
        <taxon>Enterococcus</taxon>
    </lineage>
</organism>
<feature type="transmembrane region" description="Helical" evidence="1">
    <location>
        <begin position="166"/>
        <end position="184"/>
    </location>
</feature>
<evidence type="ECO:0000256" key="1">
    <source>
        <dbReference type="SAM" id="Phobius"/>
    </source>
</evidence>
<evidence type="ECO:0008006" key="4">
    <source>
        <dbReference type="Google" id="ProtNLM"/>
    </source>
</evidence>
<keyword evidence="1" id="KW-0812">Transmembrane</keyword>
<accession>R3U128</accession>
<gene>
    <name evidence="2" type="ORF">UC3_00547</name>
</gene>
<dbReference type="RefSeq" id="WP_010767220.1">
    <property type="nucleotide sequence ID" value="NZ_ASWE01000004.1"/>
</dbReference>
<sequence>MEKTTKKYPINQILFFIALFSWALYLELQTITMFKDHLPNHGFLAIRLLCFSLLGIKGLYELSVYIKQKEYSQFNLKKEGRFFIGVLFMLLSVLIAFVSKNTVIVDTCFLIFSARNQDLRVVVKWFIGLQLVVMGACILGSLTGVLPERVSFRSGNVFRYSLGYSWTSFPAQSFYYISLMIFFVKGMTFRWWDILFVVAGSVFWYQVTDTKNPIALILLFIVLSMIVRKWQPFFTGKLMTILFTIATPAITTLMLVLSIFYNAKVKWFVSLNHLLSNRLALGHKGIDSFGFTAFGQKIEFVDNVNKNLSKNRKLDYNFIDSSFLNILVTKGLLFYVMIVASLTMLVYKFMKSSYVIGGLVFLFVVVHSLFDPQLLDLWFSPFPLFIGKLFSRDRVDENTNWWQSTSRSL</sequence>
<feature type="transmembrane region" description="Helical" evidence="1">
    <location>
        <begin position="191"/>
        <end position="207"/>
    </location>
</feature>
<dbReference type="PATRIC" id="fig|1158610.3.peg.519"/>
<dbReference type="STRING" id="154621.RV11_GL000345"/>
<feature type="transmembrane region" description="Helical" evidence="1">
    <location>
        <begin position="354"/>
        <end position="370"/>
    </location>
</feature>
<dbReference type="Proteomes" id="UP000013785">
    <property type="component" value="Unassembled WGS sequence"/>
</dbReference>
<feature type="transmembrane region" description="Helical" evidence="1">
    <location>
        <begin position="12"/>
        <end position="28"/>
    </location>
</feature>
<reference evidence="2 3" key="1">
    <citation type="submission" date="2013-02" db="EMBL/GenBank/DDBJ databases">
        <title>The Genome Sequence of Enterococcus phoeniculicola BAA-412.</title>
        <authorList>
            <consortium name="The Broad Institute Genome Sequencing Platform"/>
            <consortium name="The Broad Institute Genome Sequencing Center for Infectious Disease"/>
            <person name="Earl A.M."/>
            <person name="Gilmore M.S."/>
            <person name="Lebreton F."/>
            <person name="Walker B."/>
            <person name="Young S.K."/>
            <person name="Zeng Q."/>
            <person name="Gargeya S."/>
            <person name="Fitzgerald M."/>
            <person name="Haas B."/>
            <person name="Abouelleil A."/>
            <person name="Alvarado L."/>
            <person name="Arachchi H.M."/>
            <person name="Berlin A.M."/>
            <person name="Chapman S.B."/>
            <person name="Dewar J."/>
            <person name="Goldberg J."/>
            <person name="Griggs A."/>
            <person name="Gujja S."/>
            <person name="Hansen M."/>
            <person name="Howarth C."/>
            <person name="Imamovic A."/>
            <person name="Larimer J."/>
            <person name="McCowan C."/>
            <person name="Murphy C."/>
            <person name="Neiman D."/>
            <person name="Pearson M."/>
            <person name="Priest M."/>
            <person name="Roberts A."/>
            <person name="Saif S."/>
            <person name="Shea T."/>
            <person name="Sisk P."/>
            <person name="Sykes S."/>
            <person name="Wortman J."/>
            <person name="Nusbaum C."/>
            <person name="Birren B."/>
        </authorList>
    </citation>
    <scope>NUCLEOTIDE SEQUENCE [LARGE SCALE GENOMIC DNA]</scope>
    <source>
        <strain evidence="2 3">ATCC BAA-412</strain>
    </source>
</reference>
<dbReference type="OrthoDB" id="2233002at2"/>
<protein>
    <recommendedName>
        <fullName evidence="4">Polymerase</fullName>
    </recommendedName>
</protein>
<feature type="transmembrane region" description="Helical" evidence="1">
    <location>
        <begin position="242"/>
        <end position="261"/>
    </location>
</feature>
<proteinExistence type="predicted"/>
<keyword evidence="3" id="KW-1185">Reference proteome</keyword>
<dbReference type="EMBL" id="AJAT01000008">
    <property type="protein sequence ID" value="EOL47544.1"/>
    <property type="molecule type" value="Genomic_DNA"/>
</dbReference>
<evidence type="ECO:0000313" key="3">
    <source>
        <dbReference type="Proteomes" id="UP000013785"/>
    </source>
</evidence>
<evidence type="ECO:0000313" key="2">
    <source>
        <dbReference type="EMBL" id="EOL47544.1"/>
    </source>
</evidence>
<keyword evidence="1" id="KW-1133">Transmembrane helix</keyword>
<feature type="transmembrane region" description="Helical" evidence="1">
    <location>
        <begin position="323"/>
        <end position="347"/>
    </location>
</feature>
<keyword evidence="1" id="KW-0472">Membrane</keyword>
<feature type="transmembrane region" description="Helical" evidence="1">
    <location>
        <begin position="80"/>
        <end position="113"/>
    </location>
</feature>
<feature type="transmembrane region" description="Helical" evidence="1">
    <location>
        <begin position="125"/>
        <end position="146"/>
    </location>
</feature>
<dbReference type="HOGENOM" id="CLU_672205_0_0_9"/>
<dbReference type="AlphaFoldDB" id="R3U128"/>
<comment type="caution">
    <text evidence="2">The sequence shown here is derived from an EMBL/GenBank/DDBJ whole genome shotgun (WGS) entry which is preliminary data.</text>
</comment>
<name>R3U128_9ENTE</name>
<dbReference type="eggNOG" id="ENOG5030KIT">
    <property type="taxonomic scope" value="Bacteria"/>
</dbReference>